<evidence type="ECO:0000313" key="3">
    <source>
        <dbReference type="Proteomes" id="UP000324222"/>
    </source>
</evidence>
<protein>
    <submittedName>
        <fullName evidence="2">Uncharacterized protein</fullName>
    </submittedName>
</protein>
<comment type="caution">
    <text evidence="2">The sequence shown here is derived from an EMBL/GenBank/DDBJ whole genome shotgun (WGS) entry which is preliminary data.</text>
</comment>
<feature type="compositionally biased region" description="Pro residues" evidence="1">
    <location>
        <begin position="44"/>
        <end position="53"/>
    </location>
</feature>
<name>A0A5B7E422_PORTR</name>
<evidence type="ECO:0000313" key="2">
    <source>
        <dbReference type="EMBL" id="MPC28097.1"/>
    </source>
</evidence>
<feature type="region of interest" description="Disordered" evidence="1">
    <location>
        <begin position="43"/>
        <end position="84"/>
    </location>
</feature>
<dbReference type="AlphaFoldDB" id="A0A5B7E422"/>
<accession>A0A5B7E422</accession>
<keyword evidence="3" id="KW-1185">Reference proteome</keyword>
<evidence type="ECO:0000256" key="1">
    <source>
        <dbReference type="SAM" id="MobiDB-lite"/>
    </source>
</evidence>
<dbReference type="EMBL" id="VSRR010001855">
    <property type="protein sequence ID" value="MPC28097.1"/>
    <property type="molecule type" value="Genomic_DNA"/>
</dbReference>
<sequence length="84" mass="8718">MAHEHLTKPTVTRRGRGAAVKVVGRVRGCGGSDGVKRVACPSLPSLPLPPHPRPLVKTKHPHGGLVHEGPPSGQKACTPGNSKL</sequence>
<proteinExistence type="predicted"/>
<gene>
    <name evidence="2" type="ORF">E2C01_021292</name>
</gene>
<dbReference type="Proteomes" id="UP000324222">
    <property type="component" value="Unassembled WGS sequence"/>
</dbReference>
<reference evidence="2 3" key="1">
    <citation type="submission" date="2019-05" db="EMBL/GenBank/DDBJ databases">
        <title>Another draft genome of Portunus trituberculatus and its Hox gene families provides insights of decapod evolution.</title>
        <authorList>
            <person name="Jeong J.-H."/>
            <person name="Song I."/>
            <person name="Kim S."/>
            <person name="Choi T."/>
            <person name="Kim D."/>
            <person name="Ryu S."/>
            <person name="Kim W."/>
        </authorList>
    </citation>
    <scope>NUCLEOTIDE SEQUENCE [LARGE SCALE GENOMIC DNA]</scope>
    <source>
        <tissue evidence="2">Muscle</tissue>
    </source>
</reference>
<organism evidence="2 3">
    <name type="scientific">Portunus trituberculatus</name>
    <name type="common">Swimming crab</name>
    <name type="synonym">Neptunus trituberculatus</name>
    <dbReference type="NCBI Taxonomy" id="210409"/>
    <lineage>
        <taxon>Eukaryota</taxon>
        <taxon>Metazoa</taxon>
        <taxon>Ecdysozoa</taxon>
        <taxon>Arthropoda</taxon>
        <taxon>Crustacea</taxon>
        <taxon>Multicrustacea</taxon>
        <taxon>Malacostraca</taxon>
        <taxon>Eumalacostraca</taxon>
        <taxon>Eucarida</taxon>
        <taxon>Decapoda</taxon>
        <taxon>Pleocyemata</taxon>
        <taxon>Brachyura</taxon>
        <taxon>Eubrachyura</taxon>
        <taxon>Portunoidea</taxon>
        <taxon>Portunidae</taxon>
        <taxon>Portuninae</taxon>
        <taxon>Portunus</taxon>
    </lineage>
</organism>